<accession>F4R970</accession>
<dbReference type="VEuPathDB" id="FungiDB:MELLADRAFT_59894"/>
<dbReference type="InParanoid" id="F4R970"/>
<dbReference type="KEGG" id="mlr:MELLADRAFT_59894"/>
<gene>
    <name evidence="1" type="ORF">MELLADRAFT_59894</name>
</gene>
<dbReference type="RefSeq" id="XP_007405806.1">
    <property type="nucleotide sequence ID" value="XM_007405744.1"/>
</dbReference>
<organism evidence="2">
    <name type="scientific">Melampsora larici-populina (strain 98AG31 / pathotype 3-4-7)</name>
    <name type="common">Poplar leaf rust fungus</name>
    <dbReference type="NCBI Taxonomy" id="747676"/>
    <lineage>
        <taxon>Eukaryota</taxon>
        <taxon>Fungi</taxon>
        <taxon>Dikarya</taxon>
        <taxon>Basidiomycota</taxon>
        <taxon>Pucciniomycotina</taxon>
        <taxon>Pucciniomycetes</taxon>
        <taxon>Pucciniales</taxon>
        <taxon>Melampsoraceae</taxon>
        <taxon>Melampsora</taxon>
    </lineage>
</organism>
<dbReference type="EMBL" id="GL883093">
    <property type="protein sequence ID" value="EGG11204.1"/>
    <property type="molecule type" value="Genomic_DNA"/>
</dbReference>
<dbReference type="Proteomes" id="UP000001072">
    <property type="component" value="Unassembled WGS sequence"/>
</dbReference>
<proteinExistence type="predicted"/>
<dbReference type="GeneID" id="18929443"/>
<name>F4R970_MELLP</name>
<sequence length="140" mass="16243">MSNTYYITATGPFVDHVRIQKLCFTVIAWVVYVHLLDMSQWSMSPEDKLADYRIVEKQASLEYESNHAFNKSVYFGHLSNGQSQQIIKLMIANPLGESLDLSLMKPTFLVNINHTRLNENMDDQVVQQQPEGGFTRRHWH</sequence>
<reference evidence="2" key="1">
    <citation type="journal article" date="2011" name="Proc. Natl. Acad. Sci. U.S.A.">
        <title>Obligate biotrophy features unraveled by the genomic analysis of rust fungi.</title>
        <authorList>
            <person name="Duplessis S."/>
            <person name="Cuomo C.A."/>
            <person name="Lin Y.-C."/>
            <person name="Aerts A."/>
            <person name="Tisserant E."/>
            <person name="Veneault-Fourrey C."/>
            <person name="Joly D.L."/>
            <person name="Hacquard S."/>
            <person name="Amselem J."/>
            <person name="Cantarel B.L."/>
            <person name="Chiu R."/>
            <person name="Coutinho P.M."/>
            <person name="Feau N."/>
            <person name="Field M."/>
            <person name="Frey P."/>
            <person name="Gelhaye E."/>
            <person name="Goldberg J."/>
            <person name="Grabherr M.G."/>
            <person name="Kodira C.D."/>
            <person name="Kohler A."/>
            <person name="Kuees U."/>
            <person name="Lindquist E.A."/>
            <person name="Lucas S.M."/>
            <person name="Mago R."/>
            <person name="Mauceli E."/>
            <person name="Morin E."/>
            <person name="Murat C."/>
            <person name="Pangilinan J.L."/>
            <person name="Park R."/>
            <person name="Pearson M."/>
            <person name="Quesneville H."/>
            <person name="Rouhier N."/>
            <person name="Sakthikumar S."/>
            <person name="Salamov A.A."/>
            <person name="Schmutz J."/>
            <person name="Selles B."/>
            <person name="Shapiro H."/>
            <person name="Tanguay P."/>
            <person name="Tuskan G.A."/>
            <person name="Henrissat B."/>
            <person name="Van de Peer Y."/>
            <person name="Rouze P."/>
            <person name="Ellis J.G."/>
            <person name="Dodds P.N."/>
            <person name="Schein J.E."/>
            <person name="Zhong S."/>
            <person name="Hamelin R.C."/>
            <person name="Grigoriev I.V."/>
            <person name="Szabo L.J."/>
            <person name="Martin F."/>
        </authorList>
    </citation>
    <scope>NUCLEOTIDE SEQUENCE [LARGE SCALE GENOMIC DNA]</scope>
    <source>
        <strain evidence="2">98AG31 / pathotype 3-4-7</strain>
    </source>
</reference>
<dbReference type="HOGENOM" id="CLU_1835576_0_0_1"/>
<evidence type="ECO:0000313" key="1">
    <source>
        <dbReference type="EMBL" id="EGG11204.1"/>
    </source>
</evidence>
<keyword evidence="2" id="KW-1185">Reference proteome</keyword>
<protein>
    <submittedName>
        <fullName evidence="1">Uncharacterized protein</fullName>
    </submittedName>
</protein>
<dbReference type="AlphaFoldDB" id="F4R970"/>
<evidence type="ECO:0000313" key="2">
    <source>
        <dbReference type="Proteomes" id="UP000001072"/>
    </source>
</evidence>